<evidence type="ECO:0000313" key="7">
    <source>
        <dbReference type="EMBL" id="BDI04815.1"/>
    </source>
</evidence>
<name>A0ABN6PNF5_9BURK</name>
<accession>A0ABN6PNF5</accession>
<reference evidence="7" key="1">
    <citation type="submission" date="2022-04" db="EMBL/GenBank/DDBJ databases">
        <title>Whole genome sequence of Sphaerotilus sp. FB-5.</title>
        <authorList>
            <person name="Takeda M."/>
            <person name="Narihara S."/>
            <person name="Akimoto M."/>
            <person name="Akimoto R."/>
            <person name="Nishiyashiki S."/>
            <person name="Murakami T."/>
        </authorList>
    </citation>
    <scope>NUCLEOTIDE SEQUENCE</scope>
    <source>
        <strain evidence="7">FB-5</strain>
    </source>
</reference>
<evidence type="ECO:0000256" key="1">
    <source>
        <dbReference type="ARBA" id="ARBA00004127"/>
    </source>
</evidence>
<dbReference type="EMBL" id="AP025730">
    <property type="protein sequence ID" value="BDI04815.1"/>
    <property type="molecule type" value="Genomic_DNA"/>
</dbReference>
<feature type="transmembrane region" description="Helical" evidence="5">
    <location>
        <begin position="109"/>
        <end position="131"/>
    </location>
</feature>
<evidence type="ECO:0000259" key="6">
    <source>
        <dbReference type="Pfam" id="PF06803"/>
    </source>
</evidence>
<sequence>MGWIERSRERLRDWARRLKRDAMTLWFARAHPATPWTAKALAAVVVAYALSPIDLIPDFVPVLGYLDDVILLPLLIWLALRLLPPEVITESRRQAEAWLERHEARPRSWAGAIGIGLIWLVVAVGLSLWVVRAAGAV</sequence>
<evidence type="ECO:0000256" key="2">
    <source>
        <dbReference type="ARBA" id="ARBA00022692"/>
    </source>
</evidence>
<gene>
    <name evidence="7" type="ORF">CATMQ487_17850</name>
</gene>
<evidence type="ECO:0000256" key="3">
    <source>
        <dbReference type="ARBA" id="ARBA00022989"/>
    </source>
</evidence>
<evidence type="ECO:0000256" key="5">
    <source>
        <dbReference type="SAM" id="Phobius"/>
    </source>
</evidence>
<feature type="domain" description="DUF1232" evidence="6">
    <location>
        <begin position="38"/>
        <end position="74"/>
    </location>
</feature>
<keyword evidence="2 5" id="KW-0812">Transmembrane</keyword>
<dbReference type="Proteomes" id="UP001057498">
    <property type="component" value="Chromosome"/>
</dbReference>
<evidence type="ECO:0000313" key="8">
    <source>
        <dbReference type="Proteomes" id="UP001057498"/>
    </source>
</evidence>
<protein>
    <recommendedName>
        <fullName evidence="6">DUF1232 domain-containing protein</fullName>
    </recommendedName>
</protein>
<dbReference type="Pfam" id="PF06803">
    <property type="entry name" value="DUF1232"/>
    <property type="match status" value="1"/>
</dbReference>
<organism evidence="7 8">
    <name type="scientific">Sphaerotilus microaerophilus</name>
    <dbReference type="NCBI Taxonomy" id="2914710"/>
    <lineage>
        <taxon>Bacteria</taxon>
        <taxon>Pseudomonadati</taxon>
        <taxon>Pseudomonadota</taxon>
        <taxon>Betaproteobacteria</taxon>
        <taxon>Burkholderiales</taxon>
        <taxon>Sphaerotilaceae</taxon>
        <taxon>Sphaerotilus</taxon>
    </lineage>
</organism>
<evidence type="ECO:0000256" key="4">
    <source>
        <dbReference type="ARBA" id="ARBA00023136"/>
    </source>
</evidence>
<feature type="transmembrane region" description="Helical" evidence="5">
    <location>
        <begin position="26"/>
        <end position="50"/>
    </location>
</feature>
<keyword evidence="8" id="KW-1185">Reference proteome</keyword>
<proteinExistence type="predicted"/>
<feature type="transmembrane region" description="Helical" evidence="5">
    <location>
        <begin position="62"/>
        <end position="83"/>
    </location>
</feature>
<dbReference type="InterPro" id="IPR010652">
    <property type="entry name" value="DUF1232"/>
</dbReference>
<comment type="subcellular location">
    <subcellularLocation>
        <location evidence="1">Endomembrane system</location>
        <topology evidence="1">Multi-pass membrane protein</topology>
    </subcellularLocation>
</comment>
<keyword evidence="4 5" id="KW-0472">Membrane</keyword>
<keyword evidence="3 5" id="KW-1133">Transmembrane helix</keyword>